<keyword evidence="2" id="KW-0238">DNA-binding</keyword>
<evidence type="ECO:0000256" key="1">
    <source>
        <dbReference type="ARBA" id="ARBA00023015"/>
    </source>
</evidence>
<name>A0A386PT76_9LACO</name>
<evidence type="ECO:0000259" key="4">
    <source>
        <dbReference type="PROSITE" id="PS01124"/>
    </source>
</evidence>
<gene>
    <name evidence="5" type="ORF">D1B17_06485</name>
</gene>
<dbReference type="PROSITE" id="PS01124">
    <property type="entry name" value="HTH_ARAC_FAMILY_2"/>
    <property type="match status" value="1"/>
</dbReference>
<dbReference type="Pfam" id="PF12833">
    <property type="entry name" value="HTH_18"/>
    <property type="match status" value="1"/>
</dbReference>
<sequence>MSSFNKTPNEFLNDYRMSLATMLLTDSKQTLADISDTCGFQTASYFGRRFKQSFGTTPKQYRMKIMNK</sequence>
<dbReference type="InterPro" id="IPR020449">
    <property type="entry name" value="Tscrpt_reg_AraC-type_HTH"/>
</dbReference>
<evidence type="ECO:0000256" key="3">
    <source>
        <dbReference type="ARBA" id="ARBA00023163"/>
    </source>
</evidence>
<evidence type="ECO:0000313" key="5">
    <source>
        <dbReference type="EMBL" id="AYE38298.1"/>
    </source>
</evidence>
<keyword evidence="1" id="KW-0805">Transcription regulation</keyword>
<dbReference type="EMBL" id="CP031933">
    <property type="protein sequence ID" value="AYE38298.1"/>
    <property type="molecule type" value="Genomic_DNA"/>
</dbReference>
<keyword evidence="3" id="KW-0804">Transcription</keyword>
<dbReference type="PRINTS" id="PR00032">
    <property type="entry name" value="HTHARAC"/>
</dbReference>
<accession>A0A386PT76</accession>
<dbReference type="KEGG" id="lzh:D1B17_06485"/>
<dbReference type="SMART" id="SM00342">
    <property type="entry name" value="HTH_ARAC"/>
    <property type="match status" value="1"/>
</dbReference>
<dbReference type="SUPFAM" id="SSF46689">
    <property type="entry name" value="Homeodomain-like"/>
    <property type="match status" value="1"/>
</dbReference>
<dbReference type="PANTHER" id="PTHR43280:SF2">
    <property type="entry name" value="HTH-TYPE TRANSCRIPTIONAL REGULATOR EXSA"/>
    <property type="match status" value="1"/>
</dbReference>
<dbReference type="InterPro" id="IPR009057">
    <property type="entry name" value="Homeodomain-like_sf"/>
</dbReference>
<dbReference type="GO" id="GO:0043565">
    <property type="term" value="F:sequence-specific DNA binding"/>
    <property type="evidence" value="ECO:0007669"/>
    <property type="project" value="InterPro"/>
</dbReference>
<dbReference type="AlphaFoldDB" id="A0A386PT76"/>
<evidence type="ECO:0000256" key="2">
    <source>
        <dbReference type="ARBA" id="ARBA00023125"/>
    </source>
</evidence>
<dbReference type="RefSeq" id="WP_120142537.1">
    <property type="nucleotide sequence ID" value="NZ_CP031933.2"/>
</dbReference>
<dbReference type="PANTHER" id="PTHR43280">
    <property type="entry name" value="ARAC-FAMILY TRANSCRIPTIONAL REGULATOR"/>
    <property type="match status" value="1"/>
</dbReference>
<keyword evidence="6" id="KW-1185">Reference proteome</keyword>
<dbReference type="GO" id="GO:0003700">
    <property type="term" value="F:DNA-binding transcription factor activity"/>
    <property type="evidence" value="ECO:0007669"/>
    <property type="project" value="InterPro"/>
</dbReference>
<protein>
    <submittedName>
        <fullName evidence="5">AraC family transcriptional regulator</fullName>
    </submittedName>
</protein>
<evidence type="ECO:0000313" key="6">
    <source>
        <dbReference type="Proteomes" id="UP000267208"/>
    </source>
</evidence>
<dbReference type="OrthoDB" id="9778008at2"/>
<proteinExistence type="predicted"/>
<dbReference type="InterPro" id="IPR018060">
    <property type="entry name" value="HTH_AraC"/>
</dbReference>
<organism evidence="5 6">
    <name type="scientific">Companilactobacillus zhachilii</name>
    <dbReference type="NCBI Taxonomy" id="2304606"/>
    <lineage>
        <taxon>Bacteria</taxon>
        <taxon>Bacillati</taxon>
        <taxon>Bacillota</taxon>
        <taxon>Bacilli</taxon>
        <taxon>Lactobacillales</taxon>
        <taxon>Lactobacillaceae</taxon>
        <taxon>Companilactobacillus</taxon>
    </lineage>
</organism>
<dbReference type="PROSITE" id="PS00041">
    <property type="entry name" value="HTH_ARAC_FAMILY_1"/>
    <property type="match status" value="1"/>
</dbReference>
<dbReference type="InterPro" id="IPR018062">
    <property type="entry name" value="HTH_AraC-typ_CS"/>
</dbReference>
<reference evidence="6" key="1">
    <citation type="submission" date="2018-08" db="EMBL/GenBank/DDBJ databases">
        <title>Genome of Lactobacillus sp. HBUAS52074.</title>
        <authorList>
            <person name="Guo Z."/>
            <person name="Zhang Z.D."/>
        </authorList>
    </citation>
    <scope>NUCLEOTIDE SEQUENCE [LARGE SCALE GENOMIC DNA]</scope>
    <source>
        <strain evidence="6">HBUAS52074</strain>
    </source>
</reference>
<dbReference type="Proteomes" id="UP000267208">
    <property type="component" value="Chromosome"/>
</dbReference>
<feature type="domain" description="HTH araC/xylS-type" evidence="4">
    <location>
        <begin position="1"/>
        <end position="64"/>
    </location>
</feature>
<dbReference type="Gene3D" id="1.10.10.60">
    <property type="entry name" value="Homeodomain-like"/>
    <property type="match status" value="1"/>
</dbReference>